<dbReference type="PRINTS" id="PR00032">
    <property type="entry name" value="HTHARAC"/>
</dbReference>
<evidence type="ECO:0000256" key="3">
    <source>
        <dbReference type="ARBA" id="ARBA00023163"/>
    </source>
</evidence>
<dbReference type="InterPro" id="IPR009057">
    <property type="entry name" value="Homeodomain-like_sf"/>
</dbReference>
<evidence type="ECO:0000313" key="5">
    <source>
        <dbReference type="EMBL" id="TCG04314.1"/>
    </source>
</evidence>
<proteinExistence type="predicted"/>
<protein>
    <submittedName>
        <fullName evidence="5">AraC family transcriptional regulator</fullName>
    </submittedName>
</protein>
<feature type="domain" description="HTH araC/xylS-type" evidence="4">
    <location>
        <begin position="183"/>
        <end position="278"/>
    </location>
</feature>
<dbReference type="Gene3D" id="1.10.10.60">
    <property type="entry name" value="Homeodomain-like"/>
    <property type="match status" value="1"/>
</dbReference>
<evidence type="ECO:0000256" key="2">
    <source>
        <dbReference type="ARBA" id="ARBA00023125"/>
    </source>
</evidence>
<dbReference type="EMBL" id="MWML01000266">
    <property type="protein sequence ID" value="TCG04314.1"/>
    <property type="molecule type" value="Genomic_DNA"/>
</dbReference>
<dbReference type="PROSITE" id="PS01124">
    <property type="entry name" value="HTH_ARAC_FAMILY_2"/>
    <property type="match status" value="1"/>
</dbReference>
<dbReference type="AlphaFoldDB" id="A0A4R0X3A1"/>
<dbReference type="GO" id="GO:0003700">
    <property type="term" value="F:DNA-binding transcription factor activity"/>
    <property type="evidence" value="ECO:0007669"/>
    <property type="project" value="InterPro"/>
</dbReference>
<dbReference type="GO" id="GO:0000976">
    <property type="term" value="F:transcription cis-regulatory region binding"/>
    <property type="evidence" value="ECO:0007669"/>
    <property type="project" value="TreeGrafter"/>
</dbReference>
<dbReference type="SMART" id="SM00342">
    <property type="entry name" value="HTH_ARAC"/>
    <property type="match status" value="1"/>
</dbReference>
<reference evidence="5 6" key="1">
    <citation type="submission" date="2017-02" db="EMBL/GenBank/DDBJ databases">
        <title>Paraburkholderia sophoroidis sp. nov. and Paraburkholderia steynii sp. nov. rhizobial symbionts of the fynbos legume Hypocalyptus sophoroides.</title>
        <authorList>
            <person name="Steenkamp E.T."/>
            <person name="Beukes C.W."/>
            <person name="Van Zyl E."/>
            <person name="Avontuur J."/>
            <person name="Chan W.Y."/>
            <person name="Hassen A."/>
            <person name="Palmer M."/>
            <person name="Mthombeni L."/>
            <person name="Phalane F."/>
            <person name="Sereme K."/>
            <person name="Venter S.N."/>
        </authorList>
    </citation>
    <scope>NUCLEOTIDE SEQUENCE [LARGE SCALE GENOMIC DNA]</scope>
    <source>
        <strain evidence="5 6">HC1.1ba</strain>
    </source>
</reference>
<comment type="caution">
    <text evidence="5">The sequence shown here is derived from an EMBL/GenBank/DDBJ whole genome shotgun (WGS) entry which is preliminary data.</text>
</comment>
<dbReference type="InterPro" id="IPR018060">
    <property type="entry name" value="HTH_AraC"/>
</dbReference>
<sequence length="278" mass="30851">MRTGSASKKSSSELLEDLLSLARSRDSLPCDCLRSVQAHQVKKYEVDGATLSFPLLGYFRCREQGGWLRVCAGDILIVPNARSIDIEYIPDREHREFVALSVVLAEEQLEAARLLLSVPPPAETGGIAAVAVENFLEPLTRWTRAMRDGNRPLSLHAMVEVVLRLVESGHSGFLHPQAPSLAMRIRRLVTQDPAHNWNSTEIEGLTGLSGPTLRRRMAEESTTLRSVIADARTSEALRLLMTSRLPIKTVAARVGYNSVASFSRQFAERYGTEPSQFR</sequence>
<dbReference type="PANTHER" id="PTHR47894">
    <property type="entry name" value="HTH-TYPE TRANSCRIPTIONAL REGULATOR GADX"/>
    <property type="match status" value="1"/>
</dbReference>
<accession>A0A4R0X3A1</accession>
<dbReference type="GO" id="GO:0005829">
    <property type="term" value="C:cytosol"/>
    <property type="evidence" value="ECO:0007669"/>
    <property type="project" value="TreeGrafter"/>
</dbReference>
<dbReference type="Proteomes" id="UP000294200">
    <property type="component" value="Unassembled WGS sequence"/>
</dbReference>
<evidence type="ECO:0000313" key="6">
    <source>
        <dbReference type="Proteomes" id="UP000294200"/>
    </source>
</evidence>
<gene>
    <name evidence="5" type="ORF">BZM27_41895</name>
</gene>
<organism evidence="5 6">
    <name type="scientific">Paraburkholderia steynii</name>
    <dbReference type="NCBI Taxonomy" id="1245441"/>
    <lineage>
        <taxon>Bacteria</taxon>
        <taxon>Pseudomonadati</taxon>
        <taxon>Pseudomonadota</taxon>
        <taxon>Betaproteobacteria</taxon>
        <taxon>Burkholderiales</taxon>
        <taxon>Burkholderiaceae</taxon>
        <taxon>Paraburkholderia</taxon>
    </lineage>
</organism>
<dbReference type="InterPro" id="IPR020449">
    <property type="entry name" value="Tscrpt_reg_AraC-type_HTH"/>
</dbReference>
<dbReference type="PANTHER" id="PTHR47894:SF4">
    <property type="entry name" value="HTH-TYPE TRANSCRIPTIONAL REGULATOR GADX"/>
    <property type="match status" value="1"/>
</dbReference>
<evidence type="ECO:0000259" key="4">
    <source>
        <dbReference type="PROSITE" id="PS01124"/>
    </source>
</evidence>
<dbReference type="SUPFAM" id="SSF46689">
    <property type="entry name" value="Homeodomain-like"/>
    <property type="match status" value="1"/>
</dbReference>
<evidence type="ECO:0000256" key="1">
    <source>
        <dbReference type="ARBA" id="ARBA00023015"/>
    </source>
</evidence>
<dbReference type="Pfam" id="PF12833">
    <property type="entry name" value="HTH_18"/>
    <property type="match status" value="1"/>
</dbReference>
<keyword evidence="3" id="KW-0804">Transcription</keyword>
<keyword evidence="6" id="KW-1185">Reference proteome</keyword>
<keyword evidence="2" id="KW-0238">DNA-binding</keyword>
<keyword evidence="1" id="KW-0805">Transcription regulation</keyword>
<name>A0A4R0X3A1_9BURK</name>